<evidence type="ECO:0000313" key="8">
    <source>
        <dbReference type="EMBL" id="CAE0836110.1"/>
    </source>
</evidence>
<proteinExistence type="predicted"/>
<sequence>MDRQYQTRRELLEARRQDAIEVGKKWQLTSTMPTVQWTPPEQYYALSGLEDQHYQSPSKLRGRSRSVSETHESRLDVPWKSSGRSPTHPHERKRRQELPPKPNEVSPCANTVGSAYSKRFHIPYETLLIQPALPSADNPTAQYDHEANQPMFSSFSQDHIFDLSHSKSLKGMYRRTGKEKHSSSWRRPPWTGPLGV</sequence>
<dbReference type="EMBL" id="HBJA01137914">
    <property type="protein sequence ID" value="CAE0836107.1"/>
    <property type="molecule type" value="Transcribed_RNA"/>
</dbReference>
<dbReference type="AlphaFoldDB" id="A0A6T2JUQ3"/>
<feature type="region of interest" description="Disordered" evidence="1">
    <location>
        <begin position="173"/>
        <end position="196"/>
    </location>
</feature>
<dbReference type="EMBL" id="HBJA01137908">
    <property type="protein sequence ID" value="CAE0836105.1"/>
    <property type="molecule type" value="Transcribed_RNA"/>
</dbReference>
<evidence type="ECO:0000313" key="9">
    <source>
        <dbReference type="EMBL" id="CAE0836111.1"/>
    </source>
</evidence>
<organism evidence="3">
    <name type="scientific">Eutreptiella gymnastica</name>
    <dbReference type="NCBI Taxonomy" id="73025"/>
    <lineage>
        <taxon>Eukaryota</taxon>
        <taxon>Discoba</taxon>
        <taxon>Euglenozoa</taxon>
        <taxon>Euglenida</taxon>
        <taxon>Spirocuta</taxon>
        <taxon>Euglenophyceae</taxon>
        <taxon>Eutreptiales</taxon>
        <taxon>Eutreptiaceae</taxon>
        <taxon>Eutreptiella</taxon>
    </lineage>
</organism>
<gene>
    <name evidence="2" type="ORF">EGYM00163_LOCUS47458</name>
    <name evidence="3" type="ORF">EGYM00163_LOCUS47459</name>
    <name evidence="4" type="ORF">EGYM00163_LOCUS47460</name>
    <name evidence="5" type="ORF">EGYM00163_LOCUS47461</name>
    <name evidence="6" type="ORF">EGYM00163_LOCUS47462</name>
    <name evidence="7" type="ORF">EGYM00163_LOCUS47463</name>
    <name evidence="8" type="ORF">EGYM00163_LOCUS47464</name>
    <name evidence="9" type="ORF">EGYM00163_LOCUS47465</name>
</gene>
<evidence type="ECO:0000313" key="2">
    <source>
        <dbReference type="EMBL" id="CAE0836104.1"/>
    </source>
</evidence>
<dbReference type="EMBL" id="HBJA01137925">
    <property type="protein sequence ID" value="CAE0836111.1"/>
    <property type="molecule type" value="Transcribed_RNA"/>
</dbReference>
<evidence type="ECO:0000256" key="1">
    <source>
        <dbReference type="SAM" id="MobiDB-lite"/>
    </source>
</evidence>
<evidence type="ECO:0000313" key="6">
    <source>
        <dbReference type="EMBL" id="CAE0836108.1"/>
    </source>
</evidence>
<protein>
    <submittedName>
        <fullName evidence="3">Uncharacterized protein</fullName>
    </submittedName>
</protein>
<dbReference type="EMBL" id="HBJA01137922">
    <property type="protein sequence ID" value="CAE0836110.1"/>
    <property type="molecule type" value="Transcribed_RNA"/>
</dbReference>
<feature type="region of interest" description="Disordered" evidence="1">
    <location>
        <begin position="53"/>
        <end position="108"/>
    </location>
</feature>
<dbReference type="EMBL" id="HBJA01137916">
    <property type="protein sequence ID" value="CAE0836109.1"/>
    <property type="molecule type" value="Transcribed_RNA"/>
</dbReference>
<feature type="compositionally biased region" description="Basic and acidic residues" evidence="1">
    <location>
        <begin position="66"/>
        <end position="77"/>
    </location>
</feature>
<accession>A0A6T2JUQ3</accession>
<evidence type="ECO:0000313" key="3">
    <source>
        <dbReference type="EMBL" id="CAE0836105.1"/>
    </source>
</evidence>
<evidence type="ECO:0000313" key="7">
    <source>
        <dbReference type="EMBL" id="CAE0836109.1"/>
    </source>
</evidence>
<dbReference type="EMBL" id="HBJA01137915">
    <property type="protein sequence ID" value="CAE0836108.1"/>
    <property type="molecule type" value="Transcribed_RNA"/>
</dbReference>
<dbReference type="EMBL" id="HBJA01137907">
    <property type="protein sequence ID" value="CAE0836104.1"/>
    <property type="molecule type" value="Transcribed_RNA"/>
</dbReference>
<dbReference type="EMBL" id="HBJA01137913">
    <property type="protein sequence ID" value="CAE0836106.1"/>
    <property type="molecule type" value="Transcribed_RNA"/>
</dbReference>
<evidence type="ECO:0000313" key="4">
    <source>
        <dbReference type="EMBL" id="CAE0836106.1"/>
    </source>
</evidence>
<name>A0A6T2JUQ3_9EUGL</name>
<reference evidence="3" key="1">
    <citation type="submission" date="2021-01" db="EMBL/GenBank/DDBJ databases">
        <authorList>
            <person name="Corre E."/>
            <person name="Pelletier E."/>
            <person name="Niang G."/>
            <person name="Scheremetjew M."/>
            <person name="Finn R."/>
            <person name="Kale V."/>
            <person name="Holt S."/>
            <person name="Cochrane G."/>
            <person name="Meng A."/>
            <person name="Brown T."/>
            <person name="Cohen L."/>
        </authorList>
    </citation>
    <scope>NUCLEOTIDE SEQUENCE</scope>
    <source>
        <strain evidence="3">CCMP1594</strain>
    </source>
</reference>
<evidence type="ECO:0000313" key="5">
    <source>
        <dbReference type="EMBL" id="CAE0836107.1"/>
    </source>
</evidence>